<dbReference type="Proteomes" id="UP000839597">
    <property type="component" value="Unassembled WGS sequence"/>
</dbReference>
<dbReference type="AlphaFoldDB" id="A0A5U8JJX5"/>
<dbReference type="EMBL" id="AAGTPA010000168">
    <property type="protein sequence ID" value="EBR8436851.1"/>
    <property type="molecule type" value="Genomic_DNA"/>
</dbReference>
<feature type="non-terminal residue" evidence="1">
    <location>
        <position position="65"/>
    </location>
</feature>
<proteinExistence type="predicted"/>
<organism evidence="1">
    <name type="scientific">Salmonella enterica subsp. enterica serovar Panama</name>
    <dbReference type="NCBI Taxonomy" id="29472"/>
    <lineage>
        <taxon>Bacteria</taxon>
        <taxon>Pseudomonadati</taxon>
        <taxon>Pseudomonadota</taxon>
        <taxon>Gammaproteobacteria</taxon>
        <taxon>Enterobacterales</taxon>
        <taxon>Enterobacteriaceae</taxon>
        <taxon>Salmonella</taxon>
    </lineage>
</organism>
<evidence type="ECO:0000313" key="1">
    <source>
        <dbReference type="EMBL" id="EBR8436851.1"/>
    </source>
</evidence>
<gene>
    <name evidence="1" type="ORF">DOI44_28755</name>
</gene>
<comment type="caution">
    <text evidence="1">The sequence shown here is derived from an EMBL/GenBank/DDBJ whole genome shotgun (WGS) entry which is preliminary data.</text>
</comment>
<protein>
    <submittedName>
        <fullName evidence="1">Type II secretion protein F</fullName>
    </submittedName>
</protein>
<name>A0A5U8JJX5_SALET</name>
<reference evidence="1" key="1">
    <citation type="submission" date="2018-06" db="EMBL/GenBank/DDBJ databases">
        <authorList>
            <person name="Ashton P.M."/>
            <person name="Dallman T."/>
            <person name="Nair S."/>
            <person name="De Pinna E."/>
            <person name="Peters T."/>
            <person name="Grant K."/>
        </authorList>
    </citation>
    <scope>NUCLEOTIDE SEQUENCE [LARGE SCALE GENOMIC DNA]</scope>
    <source>
        <strain evidence="1">449454</strain>
    </source>
</reference>
<accession>A0A5U8JJX5</accession>
<dbReference type="InterPro" id="IPR042094">
    <property type="entry name" value="T2SS_GspF_sf"/>
</dbReference>
<dbReference type="Gene3D" id="1.20.81.30">
    <property type="entry name" value="Type II secretion system (T2SS), domain F"/>
    <property type="match status" value="1"/>
</dbReference>
<sequence length="65" mass="7342">MAKFTKKQRFYLYQFCADMIKADLPLYDSVVKLQTEGRTLLGAGFVKKLQAFLDKMATTESVSGV</sequence>